<dbReference type="NCBIfam" id="NF038353">
    <property type="entry name" value="FxLYD_dom"/>
    <property type="match status" value="1"/>
</dbReference>
<dbReference type="STRING" id="197221.gene:10747393"/>
<organism evidence="1 2">
    <name type="scientific">Thermosynechococcus vestitus (strain NIES-2133 / IAM M-273 / BP-1)</name>
    <dbReference type="NCBI Taxonomy" id="197221"/>
    <lineage>
        <taxon>Bacteria</taxon>
        <taxon>Bacillati</taxon>
        <taxon>Cyanobacteriota</taxon>
        <taxon>Cyanophyceae</taxon>
        <taxon>Acaryochloridales</taxon>
        <taxon>Thermosynechococcaceae</taxon>
        <taxon>Thermosynechococcus</taxon>
    </lineage>
</organism>
<dbReference type="EMBL" id="BA000039">
    <property type="protein sequence ID" value="BAC08353.1"/>
    <property type="molecule type" value="Genomic_DNA"/>
</dbReference>
<evidence type="ECO:0000313" key="2">
    <source>
        <dbReference type="Proteomes" id="UP000000440"/>
    </source>
</evidence>
<evidence type="ECO:0000313" key="1">
    <source>
        <dbReference type="EMBL" id="BAC08353.1"/>
    </source>
</evidence>
<keyword evidence="2" id="KW-1185">Reference proteome</keyword>
<dbReference type="EnsemblBacteria" id="BAC08353">
    <property type="protein sequence ID" value="BAC08353"/>
    <property type="gene ID" value="BAC08353"/>
</dbReference>
<proteinExistence type="predicted"/>
<protein>
    <submittedName>
        <fullName evidence="1">Tsr0802 protein</fullName>
    </submittedName>
</protein>
<reference evidence="1 2" key="1">
    <citation type="journal article" date="2002" name="DNA Res.">
        <title>Complete genome structure of the thermophilic cyanobacterium Thermosynechococcus elongatus BP-1.</title>
        <authorList>
            <person name="Nakamura Y."/>
            <person name="Kaneko T."/>
            <person name="Sato S."/>
            <person name="Ikeuchi M."/>
            <person name="Katoh H."/>
            <person name="Sasamoto S."/>
            <person name="Watanabe A."/>
            <person name="Iriguchi M."/>
            <person name="Kawashima K."/>
            <person name="Kimura T."/>
            <person name="Kishida Y."/>
            <person name="Kiyokawa C."/>
            <person name="Kohara M."/>
            <person name="Matsumoto M."/>
            <person name="Matsuno A."/>
            <person name="Nakazaki N."/>
            <person name="Shimpo S."/>
            <person name="Sugimoto M."/>
            <person name="Takeuchi C."/>
            <person name="Yamada M."/>
            <person name="Tabata S."/>
        </authorList>
    </citation>
    <scope>NUCLEOTIDE SEQUENCE [LARGE SCALE GENOMIC DNA]</scope>
    <source>
        <strain evidence="2">IAM M-273 / NIES-2133 / BP-1</strain>
    </source>
</reference>
<dbReference type="Proteomes" id="UP000000440">
    <property type="component" value="Chromosome"/>
</dbReference>
<dbReference type="KEGG" id="tel:tsr0802"/>
<dbReference type="InterPro" id="IPR047676">
    <property type="entry name" value="FxLYD_dom"/>
</dbReference>
<gene>
    <name evidence="1" type="ordered locus">tsr0802</name>
</gene>
<sequence length="84" mass="9568">MMTDFKWHIEGGTGFIVGVLKNYSKGYFRLVQADFELFDQGGQQVGTVAVQVYGLGPEETWQFRELIANHQAVRARLVKLQSFN</sequence>
<name>Q8DKQ7_THEVB</name>
<dbReference type="AlphaFoldDB" id="Q8DKQ7"/>
<accession>Q8DKQ7</accession>